<evidence type="ECO:0000256" key="1">
    <source>
        <dbReference type="SAM" id="MobiDB-lite"/>
    </source>
</evidence>
<accession>A0A1U8A994</accession>
<dbReference type="OMA" id="NIGHCHA"/>
<keyword evidence="2" id="KW-1185">Reference proteome</keyword>
<dbReference type="RefSeq" id="XP_010263963.1">
    <property type="nucleotide sequence ID" value="XM_010265661.2"/>
</dbReference>
<evidence type="ECO:0000313" key="2">
    <source>
        <dbReference type="Proteomes" id="UP000189703"/>
    </source>
</evidence>
<feature type="compositionally biased region" description="Low complexity" evidence="1">
    <location>
        <begin position="321"/>
        <end position="333"/>
    </location>
</feature>
<dbReference type="FunCoup" id="A0A1U8A994">
    <property type="interactions" value="931"/>
</dbReference>
<name>A0A1U8A994_NELNU</name>
<dbReference type="KEGG" id="nnu:104602097"/>
<dbReference type="eggNOG" id="ENOG502QRK3">
    <property type="taxonomic scope" value="Eukaryota"/>
</dbReference>
<reference evidence="3" key="1">
    <citation type="submission" date="2025-08" db="UniProtKB">
        <authorList>
            <consortium name="RefSeq"/>
        </authorList>
    </citation>
    <scope>IDENTIFICATION</scope>
</reference>
<dbReference type="InParanoid" id="A0A1U8A994"/>
<dbReference type="PANTHER" id="PTHR33443:SF35">
    <property type="entry name" value="VQ DOMAIN-CONTAINING PROTEIN"/>
    <property type="match status" value="1"/>
</dbReference>
<dbReference type="OrthoDB" id="266020at2759"/>
<evidence type="ECO:0000313" key="3">
    <source>
        <dbReference type="RefSeq" id="XP_010263963.1"/>
    </source>
</evidence>
<dbReference type="GeneID" id="104602097"/>
<dbReference type="AlphaFoldDB" id="A0A1U8A994"/>
<proteinExistence type="predicted"/>
<sequence>MDHNPVILEISSDEEGGLDEVIDDNLDWISELLYPVGNVTEESDDVVVVGEFRASSVFQKQNYKPPDTAKLKDDSDDECMILDGDPDNPVAVVNDTEDGSEELLIVGEKGQLACRDYPHPRHLCAKFPFSSTPHEKYCDLCHCYVCEIHAPCASWGYGLSSTDHCHATDKEQIWRVKRKHLKQGNTVPPPVPKLPNTALSMMLPSSNTVQTPNQLVPPNQGFVPIHSSSNSAQPHACSSASNFGMSNIISPRSSNRRAGVIQHRNRLSPHLSRSQLMPVMNNLIQKETSGRSGTSVPRFVPYHTKSKRAGTTGCGLLHNLHGPGNGFPSNSNNLVSKSQQPRSYAPHEGCKTSWQDFLTVNNLELESCQSSSQTSMGSNFAYFQSYTISSQPQSCSQPTLQLSESHNTILQANPSPNATNLNPLDLIFREINNTTESIQLPPEADSNFQSVKPSFDYSFPITESNPPYTSSTNSVPSDFCMENWPYPDHQSVMGTTKDCVPYEPDIVLPESSSVDPAMVVFDFETSWNEVPMFIPHPFGSNVVI</sequence>
<dbReference type="Proteomes" id="UP000189703">
    <property type="component" value="Unplaced"/>
</dbReference>
<organism evidence="2 3">
    <name type="scientific">Nelumbo nucifera</name>
    <name type="common">Sacred lotus</name>
    <dbReference type="NCBI Taxonomy" id="4432"/>
    <lineage>
        <taxon>Eukaryota</taxon>
        <taxon>Viridiplantae</taxon>
        <taxon>Streptophyta</taxon>
        <taxon>Embryophyta</taxon>
        <taxon>Tracheophyta</taxon>
        <taxon>Spermatophyta</taxon>
        <taxon>Magnoliopsida</taxon>
        <taxon>Proteales</taxon>
        <taxon>Nelumbonaceae</taxon>
        <taxon>Nelumbo</taxon>
    </lineage>
</organism>
<feature type="region of interest" description="Disordered" evidence="1">
    <location>
        <begin position="321"/>
        <end position="348"/>
    </location>
</feature>
<dbReference type="PANTHER" id="PTHR33443">
    <property type="entry name" value="ZGC:112980"/>
    <property type="match status" value="1"/>
</dbReference>
<gene>
    <name evidence="3" type="primary">LOC104602097</name>
</gene>
<protein>
    <submittedName>
        <fullName evidence="3">Uncharacterized protein LOC104602097</fullName>
    </submittedName>
</protein>
<dbReference type="InterPro" id="IPR053234">
    <property type="entry name" value="RPM1_Interactor"/>
</dbReference>